<feature type="transmembrane region" description="Helical" evidence="14">
    <location>
        <begin position="51"/>
        <end position="75"/>
    </location>
</feature>
<evidence type="ECO:0000256" key="1">
    <source>
        <dbReference type="ARBA" id="ARBA00002313"/>
    </source>
</evidence>
<protein>
    <recommendedName>
        <fullName evidence="12">High-affinity zinc uptake system membrane protein ZnuB</fullName>
    </recommendedName>
</protein>
<evidence type="ECO:0000256" key="9">
    <source>
        <dbReference type="ARBA" id="ARBA00022989"/>
    </source>
</evidence>
<dbReference type="InterPro" id="IPR037294">
    <property type="entry name" value="ABC_BtuC-like"/>
</dbReference>
<feature type="transmembrane region" description="Helical" evidence="14">
    <location>
        <begin position="12"/>
        <end position="31"/>
    </location>
</feature>
<dbReference type="GO" id="GO:0010043">
    <property type="term" value="P:response to zinc ion"/>
    <property type="evidence" value="ECO:0007669"/>
    <property type="project" value="TreeGrafter"/>
</dbReference>
<proteinExistence type="inferred from homology"/>
<evidence type="ECO:0000313" key="16">
    <source>
        <dbReference type="Proteomes" id="UP000176349"/>
    </source>
</evidence>
<feature type="transmembrane region" description="Helical" evidence="14">
    <location>
        <begin position="165"/>
        <end position="196"/>
    </location>
</feature>
<comment type="caution">
    <text evidence="15">The sequence shown here is derived from an EMBL/GenBank/DDBJ whole genome shotgun (WGS) entry which is preliminary data.</text>
</comment>
<evidence type="ECO:0000256" key="12">
    <source>
        <dbReference type="ARBA" id="ARBA00040080"/>
    </source>
</evidence>
<evidence type="ECO:0000256" key="11">
    <source>
        <dbReference type="ARBA" id="ARBA00023136"/>
    </source>
</evidence>
<comment type="function">
    <text evidence="1">Involved in the high-affinity zinc uptake transport system.</text>
</comment>
<keyword evidence="7" id="KW-0862">Zinc</keyword>
<comment type="similarity">
    <text evidence="3 13">Belongs to the ABC-3 integral membrane protein family.</text>
</comment>
<dbReference type="EMBL" id="MHKV01000018">
    <property type="protein sequence ID" value="OGY97235.1"/>
    <property type="molecule type" value="Genomic_DNA"/>
</dbReference>
<evidence type="ECO:0000313" key="15">
    <source>
        <dbReference type="EMBL" id="OGY97235.1"/>
    </source>
</evidence>
<feature type="transmembrane region" description="Helical" evidence="14">
    <location>
        <begin position="237"/>
        <end position="255"/>
    </location>
</feature>
<dbReference type="Pfam" id="PF00950">
    <property type="entry name" value="ABC-3"/>
    <property type="match status" value="1"/>
</dbReference>
<keyword evidence="8" id="KW-0864">Zinc transport</keyword>
<evidence type="ECO:0000256" key="10">
    <source>
        <dbReference type="ARBA" id="ARBA00023065"/>
    </source>
</evidence>
<dbReference type="InterPro" id="IPR001626">
    <property type="entry name" value="ABC_TroCD"/>
</dbReference>
<reference evidence="15 16" key="1">
    <citation type="journal article" date="2016" name="Nat. Commun.">
        <title>Thousands of microbial genomes shed light on interconnected biogeochemical processes in an aquifer system.</title>
        <authorList>
            <person name="Anantharaman K."/>
            <person name="Brown C.T."/>
            <person name="Hug L.A."/>
            <person name="Sharon I."/>
            <person name="Castelle C.J."/>
            <person name="Probst A.J."/>
            <person name="Thomas B.C."/>
            <person name="Singh A."/>
            <person name="Wilkins M.J."/>
            <person name="Karaoz U."/>
            <person name="Brodie E.L."/>
            <person name="Williams K.H."/>
            <person name="Hubbard S.S."/>
            <person name="Banfield J.F."/>
        </authorList>
    </citation>
    <scope>NUCLEOTIDE SEQUENCE [LARGE SCALE GENOMIC DNA]</scope>
</reference>
<keyword evidence="10" id="KW-0406">Ion transport</keyword>
<keyword evidence="6 13" id="KW-0812">Transmembrane</keyword>
<name>A0A1G2C790_9BACT</name>
<dbReference type="Proteomes" id="UP000176349">
    <property type="component" value="Unassembled WGS sequence"/>
</dbReference>
<dbReference type="GO" id="GO:0006829">
    <property type="term" value="P:zinc ion transport"/>
    <property type="evidence" value="ECO:0007669"/>
    <property type="project" value="UniProtKB-KW"/>
</dbReference>
<keyword evidence="9 14" id="KW-1133">Transmembrane helix</keyword>
<dbReference type="GO" id="GO:0043190">
    <property type="term" value="C:ATP-binding cassette (ABC) transporter complex"/>
    <property type="evidence" value="ECO:0007669"/>
    <property type="project" value="InterPro"/>
</dbReference>
<evidence type="ECO:0000256" key="3">
    <source>
        <dbReference type="ARBA" id="ARBA00008034"/>
    </source>
</evidence>
<sequence>MTIAADLLSSSLVLSALVALTAGLVGAFALMRRMTLAADPVSHIALPGIGLALLFGVNPLLGGSLALVLGAFLIWTLEERSRTNIDAVIGVVFAAALALGTIITPQEELIEALFGSLEQLSTAEFWTAAVVSVGIVAFVLSFRHQIMISLISRDLARASGIRTRILNLAFLLVFVASIILGLRFIGALLMGSLIIIPAVSARKLAHGFTPFLAWSGGIAIFAMLAGTVLAEQFGWQLGPSAIAAASAVFFLTTLIKR</sequence>
<organism evidence="15 16">
    <name type="scientific">Candidatus Liptonbacteria bacterium GWC1_60_9</name>
    <dbReference type="NCBI Taxonomy" id="1798645"/>
    <lineage>
        <taxon>Bacteria</taxon>
        <taxon>Candidatus Liptoniibacteriota</taxon>
    </lineage>
</organism>
<evidence type="ECO:0000256" key="6">
    <source>
        <dbReference type="ARBA" id="ARBA00022692"/>
    </source>
</evidence>
<evidence type="ECO:0000256" key="4">
    <source>
        <dbReference type="ARBA" id="ARBA00022448"/>
    </source>
</evidence>
<evidence type="ECO:0000256" key="5">
    <source>
        <dbReference type="ARBA" id="ARBA00022475"/>
    </source>
</evidence>
<evidence type="ECO:0000256" key="2">
    <source>
        <dbReference type="ARBA" id="ARBA00004651"/>
    </source>
</evidence>
<evidence type="ECO:0000256" key="13">
    <source>
        <dbReference type="RuleBase" id="RU003943"/>
    </source>
</evidence>
<dbReference type="PANTHER" id="PTHR30477">
    <property type="entry name" value="ABC-TRANSPORTER METAL-BINDING PROTEIN"/>
    <property type="match status" value="1"/>
</dbReference>
<dbReference type="SUPFAM" id="SSF81345">
    <property type="entry name" value="ABC transporter involved in vitamin B12 uptake, BtuC"/>
    <property type="match status" value="1"/>
</dbReference>
<comment type="subcellular location">
    <subcellularLocation>
        <location evidence="2 13">Cell membrane</location>
        <topology evidence="2 13">Multi-pass membrane protein</topology>
    </subcellularLocation>
</comment>
<evidence type="ECO:0000256" key="8">
    <source>
        <dbReference type="ARBA" id="ARBA00022906"/>
    </source>
</evidence>
<keyword evidence="4 13" id="KW-0813">Transport</keyword>
<feature type="transmembrane region" description="Helical" evidence="14">
    <location>
        <begin position="208"/>
        <end position="230"/>
    </location>
</feature>
<gene>
    <name evidence="15" type="ORF">A2128_01290</name>
</gene>
<dbReference type="GO" id="GO:0055085">
    <property type="term" value="P:transmembrane transport"/>
    <property type="evidence" value="ECO:0007669"/>
    <property type="project" value="InterPro"/>
</dbReference>
<keyword evidence="11 14" id="KW-0472">Membrane</keyword>
<dbReference type="AlphaFoldDB" id="A0A1G2C790"/>
<evidence type="ECO:0000256" key="7">
    <source>
        <dbReference type="ARBA" id="ARBA00022833"/>
    </source>
</evidence>
<feature type="transmembrane region" description="Helical" evidence="14">
    <location>
        <begin position="125"/>
        <end position="144"/>
    </location>
</feature>
<feature type="transmembrane region" description="Helical" evidence="14">
    <location>
        <begin position="87"/>
        <end position="105"/>
    </location>
</feature>
<accession>A0A1G2C790</accession>
<dbReference type="PANTHER" id="PTHR30477:SF23">
    <property type="entry name" value="HIGH-AFFINITY ZINC UPTAKE SYSTEM MEMBRANE PROTEIN ZNUB"/>
    <property type="match status" value="1"/>
</dbReference>
<evidence type="ECO:0000256" key="14">
    <source>
        <dbReference type="SAM" id="Phobius"/>
    </source>
</evidence>
<dbReference type="Gene3D" id="1.10.3470.10">
    <property type="entry name" value="ABC transporter involved in vitamin B12 uptake, BtuC"/>
    <property type="match status" value="1"/>
</dbReference>
<keyword evidence="5" id="KW-1003">Cell membrane</keyword>